<dbReference type="EMBL" id="NPCC01000006">
    <property type="protein sequence ID" value="PAE89899.1"/>
    <property type="molecule type" value="Genomic_DNA"/>
</dbReference>
<gene>
    <name evidence="3" type="ORF">CHH61_16500</name>
    <name evidence="2" type="ORF">CHH72_06520</name>
</gene>
<organism evidence="3 4">
    <name type="scientific">Shouchella clausii</name>
    <name type="common">Alkalihalobacillus clausii</name>
    <dbReference type="NCBI Taxonomy" id="79880"/>
    <lineage>
        <taxon>Bacteria</taxon>
        <taxon>Bacillati</taxon>
        <taxon>Bacillota</taxon>
        <taxon>Bacilli</taxon>
        <taxon>Bacillales</taxon>
        <taxon>Bacillaceae</taxon>
        <taxon>Shouchella</taxon>
    </lineage>
</organism>
<dbReference type="Proteomes" id="UP000216207">
    <property type="component" value="Unassembled WGS sequence"/>
</dbReference>
<feature type="transmembrane region" description="Helical" evidence="1">
    <location>
        <begin position="100"/>
        <end position="119"/>
    </location>
</feature>
<dbReference type="EMBL" id="NPBS01000089">
    <property type="protein sequence ID" value="PAF24851.1"/>
    <property type="molecule type" value="Genomic_DNA"/>
</dbReference>
<protein>
    <submittedName>
        <fullName evidence="3">Uncharacterized protein</fullName>
    </submittedName>
</protein>
<accession>A0A268RZH8</accession>
<feature type="transmembrane region" description="Helical" evidence="1">
    <location>
        <begin position="73"/>
        <end position="94"/>
    </location>
</feature>
<evidence type="ECO:0000256" key="1">
    <source>
        <dbReference type="SAM" id="Phobius"/>
    </source>
</evidence>
<keyword evidence="1" id="KW-0472">Membrane</keyword>
<evidence type="ECO:0000313" key="4">
    <source>
        <dbReference type="Proteomes" id="UP000216133"/>
    </source>
</evidence>
<sequence length="162" mass="17609">MELIIKNKYMKMSLILLLSIMLILFTHSMKLLFHPGSVGSISLMTVAGLGSLWLFSLIGLFIGDLAKKLPIGFVANFPVLGWVSITSLTLCLLFDGFVQAIQAVDFLSITTPILTYAGISVADRLVELRKLSWKIAIVAIFVFTGTYLASAVLAEVGLRIAS</sequence>
<reference evidence="4 5" key="1">
    <citation type="submission" date="2017-07" db="EMBL/GenBank/DDBJ databases">
        <title>Isolation and whole genome analysis of endospore-forming bacteria from heroin.</title>
        <authorList>
            <person name="Kalinowski J."/>
            <person name="Ahrens B."/>
            <person name="Al-Dilaimi A."/>
            <person name="Winkler A."/>
            <person name="Wibberg D."/>
            <person name="Schleenbecker U."/>
            <person name="Ruckert C."/>
            <person name="Wolfel R."/>
            <person name="Grass G."/>
        </authorList>
    </citation>
    <scope>NUCLEOTIDE SEQUENCE [LARGE SCALE GENOMIC DNA]</scope>
    <source>
        <strain evidence="3 4">7523-2</strain>
        <strain evidence="2 5">7539</strain>
    </source>
</reference>
<keyword evidence="1" id="KW-0812">Transmembrane</keyword>
<dbReference type="RefSeq" id="WP_011247710.1">
    <property type="nucleotide sequence ID" value="NZ_BOQQ01000002.1"/>
</dbReference>
<dbReference type="AlphaFoldDB" id="A0A268RZH8"/>
<dbReference type="Proteomes" id="UP000216133">
    <property type="component" value="Unassembled WGS sequence"/>
</dbReference>
<feature type="transmembrane region" description="Helical" evidence="1">
    <location>
        <begin position="131"/>
        <end position="154"/>
    </location>
</feature>
<proteinExistence type="predicted"/>
<dbReference type="OMA" id="FPILGWV"/>
<comment type="caution">
    <text evidence="3">The sequence shown here is derived from an EMBL/GenBank/DDBJ whole genome shotgun (WGS) entry which is preliminary data.</text>
</comment>
<name>A0A268RZH8_SHOCL</name>
<keyword evidence="1" id="KW-1133">Transmembrane helix</keyword>
<evidence type="ECO:0000313" key="2">
    <source>
        <dbReference type="EMBL" id="PAE89899.1"/>
    </source>
</evidence>
<dbReference type="GeneID" id="86927050"/>
<evidence type="ECO:0000313" key="3">
    <source>
        <dbReference type="EMBL" id="PAF24851.1"/>
    </source>
</evidence>
<evidence type="ECO:0000313" key="5">
    <source>
        <dbReference type="Proteomes" id="UP000216207"/>
    </source>
</evidence>
<feature type="transmembrane region" description="Helical" evidence="1">
    <location>
        <begin position="38"/>
        <end position="61"/>
    </location>
</feature>